<feature type="compositionally biased region" description="Polar residues" evidence="1">
    <location>
        <begin position="1"/>
        <end position="17"/>
    </location>
</feature>
<dbReference type="Proteomes" id="UP000799291">
    <property type="component" value="Unassembled WGS sequence"/>
</dbReference>
<feature type="compositionally biased region" description="Basic residues" evidence="1">
    <location>
        <begin position="236"/>
        <end position="246"/>
    </location>
</feature>
<gene>
    <name evidence="2" type="ORF">K458DRAFT_389625</name>
</gene>
<name>A0A6G1J034_9PLEO</name>
<feature type="compositionally biased region" description="Low complexity" evidence="1">
    <location>
        <begin position="105"/>
        <end position="116"/>
    </location>
</feature>
<reference evidence="2" key="1">
    <citation type="journal article" date="2020" name="Stud. Mycol.">
        <title>101 Dothideomycetes genomes: a test case for predicting lifestyles and emergence of pathogens.</title>
        <authorList>
            <person name="Haridas S."/>
            <person name="Albert R."/>
            <person name="Binder M."/>
            <person name="Bloem J."/>
            <person name="Labutti K."/>
            <person name="Salamov A."/>
            <person name="Andreopoulos B."/>
            <person name="Baker S."/>
            <person name="Barry K."/>
            <person name="Bills G."/>
            <person name="Bluhm B."/>
            <person name="Cannon C."/>
            <person name="Castanera R."/>
            <person name="Culley D."/>
            <person name="Daum C."/>
            <person name="Ezra D."/>
            <person name="Gonzalez J."/>
            <person name="Henrissat B."/>
            <person name="Kuo A."/>
            <person name="Liang C."/>
            <person name="Lipzen A."/>
            <person name="Lutzoni F."/>
            <person name="Magnuson J."/>
            <person name="Mondo S."/>
            <person name="Nolan M."/>
            <person name="Ohm R."/>
            <person name="Pangilinan J."/>
            <person name="Park H.-J."/>
            <person name="Ramirez L."/>
            <person name="Alfaro M."/>
            <person name="Sun H."/>
            <person name="Tritt A."/>
            <person name="Yoshinaga Y."/>
            <person name="Zwiers L.-H."/>
            <person name="Turgeon B."/>
            <person name="Goodwin S."/>
            <person name="Spatafora J."/>
            <person name="Crous P."/>
            <person name="Grigoriev I."/>
        </authorList>
    </citation>
    <scope>NUCLEOTIDE SEQUENCE</scope>
    <source>
        <strain evidence="2">CBS 122367</strain>
    </source>
</reference>
<organism evidence="2 3">
    <name type="scientific">Lentithecium fluviatile CBS 122367</name>
    <dbReference type="NCBI Taxonomy" id="1168545"/>
    <lineage>
        <taxon>Eukaryota</taxon>
        <taxon>Fungi</taxon>
        <taxon>Dikarya</taxon>
        <taxon>Ascomycota</taxon>
        <taxon>Pezizomycotina</taxon>
        <taxon>Dothideomycetes</taxon>
        <taxon>Pleosporomycetidae</taxon>
        <taxon>Pleosporales</taxon>
        <taxon>Massarineae</taxon>
        <taxon>Lentitheciaceae</taxon>
        <taxon>Lentithecium</taxon>
    </lineage>
</organism>
<accession>A0A6G1J034</accession>
<keyword evidence="3" id="KW-1185">Reference proteome</keyword>
<feature type="compositionally biased region" description="Basic and acidic residues" evidence="1">
    <location>
        <begin position="43"/>
        <end position="53"/>
    </location>
</feature>
<protein>
    <submittedName>
        <fullName evidence="2">Uncharacterized protein</fullName>
    </submittedName>
</protein>
<feature type="compositionally biased region" description="Acidic residues" evidence="1">
    <location>
        <begin position="173"/>
        <end position="184"/>
    </location>
</feature>
<proteinExistence type="predicted"/>
<feature type="region of interest" description="Disordered" evidence="1">
    <location>
        <begin position="1"/>
        <end position="251"/>
    </location>
</feature>
<sequence>MNPSDAAMNNSSSTIPNPASKGKTLGQIMGKRHARKRSTQGPIEKRSRNDGDSTPKPPAVTLGEDGQWEYTTGFSSDEEPAPVPVSSDDMPVESAPRKLRKRAPRVAPAPAPAISDSDSDGVAAPLPPRKRGKKIAAAALSEYESDFTPRKSGLSRQRAPKASAFNVVRNSTDDDDDEDEDEGEVSLPPSKKGKKKAKSVVALPPRNKGKQKVKAVATAQLPSDAEDNSEGPLPPKKGKGKVKAKASAKESEKHPPLLGIVMPTKVGKNLEAWIAKRDMHLSKVVVNVKPLPLDPPPVRIQDAVQGPALPDRDIVFKSLHSSLRQNVSAIFKDNVSGEERALTFLSIQEDIDTEEDRKAVAKAVAYVLNRVPISIVIKRCFTTKIGVFTKLVLQQALELIGFEQRCKIKFTCDVRVELGGRQVKCTSLYCLYNDAEHRRVFCVDMGFGSRRDTHKVPGPQFIEYPQIEFPDITAEHKDSVQKAVDELTYVMDNMYSLIGSPRALTLARNCLKPSKGESTGICDTFYGGNGLWLYP</sequence>
<dbReference type="AlphaFoldDB" id="A0A6G1J034"/>
<dbReference type="EMBL" id="MU005583">
    <property type="protein sequence ID" value="KAF2683705.1"/>
    <property type="molecule type" value="Genomic_DNA"/>
</dbReference>
<evidence type="ECO:0000313" key="2">
    <source>
        <dbReference type="EMBL" id="KAF2683705.1"/>
    </source>
</evidence>
<evidence type="ECO:0000256" key="1">
    <source>
        <dbReference type="SAM" id="MobiDB-lite"/>
    </source>
</evidence>
<evidence type="ECO:0000313" key="3">
    <source>
        <dbReference type="Proteomes" id="UP000799291"/>
    </source>
</evidence>